<dbReference type="RefSeq" id="WP_150690882.1">
    <property type="nucleotide sequence ID" value="NZ_CABPSJ010000004.1"/>
</dbReference>
<dbReference type="EMBL" id="CABPSJ010000004">
    <property type="protein sequence ID" value="VVE22917.1"/>
    <property type="molecule type" value="Genomic_DNA"/>
</dbReference>
<gene>
    <name evidence="1" type="ORF">PCO31110_03274</name>
</gene>
<protein>
    <submittedName>
        <fullName evidence="1">MerR family transcriptional regulator</fullName>
    </submittedName>
</protein>
<reference evidence="1 2" key="1">
    <citation type="submission" date="2019-08" db="EMBL/GenBank/DDBJ databases">
        <authorList>
            <person name="Peeters C."/>
        </authorList>
    </citation>
    <scope>NUCLEOTIDE SEQUENCE [LARGE SCALE GENOMIC DNA]</scope>
    <source>
        <strain evidence="1 2">LMG 31110</strain>
    </source>
</reference>
<dbReference type="OrthoDB" id="9808480at2"/>
<name>A0A5E4WCW4_9BURK</name>
<organism evidence="1 2">
    <name type="scientific">Pandoraea communis</name>
    <dbReference type="NCBI Taxonomy" id="2508297"/>
    <lineage>
        <taxon>Bacteria</taxon>
        <taxon>Pseudomonadati</taxon>
        <taxon>Pseudomonadota</taxon>
        <taxon>Betaproteobacteria</taxon>
        <taxon>Burkholderiales</taxon>
        <taxon>Burkholderiaceae</taxon>
        <taxon>Pandoraea</taxon>
    </lineage>
</organism>
<dbReference type="AlphaFoldDB" id="A0A5E4WCW4"/>
<dbReference type="Proteomes" id="UP000337189">
    <property type="component" value="Unassembled WGS sequence"/>
</dbReference>
<sequence length="78" mass="8583">MPAAFPAASISQTNLSIFNCPTCFEVSRESTRLETLITLGFSRSDTWAPDELNQRYLENRVDGLHIGATPARLVLATV</sequence>
<evidence type="ECO:0000313" key="2">
    <source>
        <dbReference type="Proteomes" id="UP000337189"/>
    </source>
</evidence>
<proteinExistence type="predicted"/>
<accession>A0A5E4WCW4</accession>
<evidence type="ECO:0000313" key="1">
    <source>
        <dbReference type="EMBL" id="VVE22917.1"/>
    </source>
</evidence>